<dbReference type="GO" id="GO:0045087">
    <property type="term" value="P:innate immune response"/>
    <property type="evidence" value="ECO:0007669"/>
    <property type="project" value="UniProtKB-KW"/>
</dbReference>
<dbReference type="EMBL" id="JAGTTL010000027">
    <property type="protein sequence ID" value="KAK6300941.1"/>
    <property type="molecule type" value="Genomic_DNA"/>
</dbReference>
<evidence type="ECO:0000256" key="5">
    <source>
        <dbReference type="ARBA" id="ARBA00023198"/>
    </source>
</evidence>
<reference evidence="7 8" key="1">
    <citation type="submission" date="2021-04" db="EMBL/GenBank/DDBJ databases">
        <authorList>
            <person name="De Guttry C."/>
            <person name="Zahm M."/>
            <person name="Klopp C."/>
            <person name="Cabau C."/>
            <person name="Louis A."/>
            <person name="Berthelot C."/>
            <person name="Parey E."/>
            <person name="Roest Crollius H."/>
            <person name="Montfort J."/>
            <person name="Robinson-Rechavi M."/>
            <person name="Bucao C."/>
            <person name="Bouchez O."/>
            <person name="Gislard M."/>
            <person name="Lluch J."/>
            <person name="Milhes M."/>
            <person name="Lampietro C."/>
            <person name="Lopez Roques C."/>
            <person name="Donnadieu C."/>
            <person name="Braasch I."/>
            <person name="Desvignes T."/>
            <person name="Postlethwait J."/>
            <person name="Bobe J."/>
            <person name="Wedekind C."/>
            <person name="Guiguen Y."/>
        </authorList>
    </citation>
    <scope>NUCLEOTIDE SEQUENCE [LARGE SCALE GENOMIC DNA]</scope>
    <source>
        <strain evidence="7">Cs_M1</strain>
        <tissue evidence="7">Blood</tissue>
    </source>
</reference>
<proteinExistence type="predicted"/>
<keyword evidence="8" id="KW-1185">Reference proteome</keyword>
<keyword evidence="2" id="KW-0963">Cytoplasm</keyword>
<organism evidence="7 8">
    <name type="scientific">Coregonus suidteri</name>
    <dbReference type="NCBI Taxonomy" id="861788"/>
    <lineage>
        <taxon>Eukaryota</taxon>
        <taxon>Metazoa</taxon>
        <taxon>Chordata</taxon>
        <taxon>Craniata</taxon>
        <taxon>Vertebrata</taxon>
        <taxon>Euteleostomi</taxon>
        <taxon>Actinopterygii</taxon>
        <taxon>Neopterygii</taxon>
        <taxon>Teleostei</taxon>
        <taxon>Protacanthopterygii</taxon>
        <taxon>Salmoniformes</taxon>
        <taxon>Salmonidae</taxon>
        <taxon>Coregoninae</taxon>
        <taxon>Coregonus</taxon>
    </lineage>
</organism>
<dbReference type="GO" id="GO:0042981">
    <property type="term" value="P:regulation of apoptotic process"/>
    <property type="evidence" value="ECO:0007669"/>
    <property type="project" value="InterPro"/>
</dbReference>
<evidence type="ECO:0000313" key="8">
    <source>
        <dbReference type="Proteomes" id="UP001356427"/>
    </source>
</evidence>
<evidence type="ECO:0000256" key="1">
    <source>
        <dbReference type="ARBA" id="ARBA00004514"/>
    </source>
</evidence>
<comment type="caution">
    <text evidence="7">The sequence shown here is derived from an EMBL/GenBank/DDBJ whole genome shotgun (WGS) entry which is preliminary data.</text>
</comment>
<dbReference type="PROSITE" id="PS50209">
    <property type="entry name" value="CARD"/>
    <property type="match status" value="1"/>
</dbReference>
<dbReference type="InterPro" id="IPR011029">
    <property type="entry name" value="DEATH-like_dom_sf"/>
</dbReference>
<evidence type="ECO:0000256" key="4">
    <source>
        <dbReference type="ARBA" id="ARBA00022859"/>
    </source>
</evidence>
<dbReference type="GO" id="GO:0006954">
    <property type="term" value="P:inflammatory response"/>
    <property type="evidence" value="ECO:0007669"/>
    <property type="project" value="UniProtKB-KW"/>
</dbReference>
<accession>A0AAN8L9I2</accession>
<keyword evidence="4" id="KW-0391">Immunity</keyword>
<gene>
    <name evidence="7" type="ORF">J4Q44_G00290390</name>
</gene>
<protein>
    <recommendedName>
        <fullName evidence="6">CARD domain-containing protein</fullName>
    </recommendedName>
</protein>
<keyword evidence="3" id="KW-0399">Innate immunity</keyword>
<keyword evidence="5" id="KW-0395">Inflammatory response</keyword>
<dbReference type="PANTHER" id="PTHR46985">
    <property type="entry name" value="NACHT, LRR AND PYD DOMAINS-CONTAINING PROTEIN 1"/>
    <property type="match status" value="1"/>
</dbReference>
<evidence type="ECO:0000313" key="7">
    <source>
        <dbReference type="EMBL" id="KAK6300941.1"/>
    </source>
</evidence>
<evidence type="ECO:0000256" key="3">
    <source>
        <dbReference type="ARBA" id="ARBA00022588"/>
    </source>
</evidence>
<dbReference type="Proteomes" id="UP001356427">
    <property type="component" value="Unassembled WGS sequence"/>
</dbReference>
<name>A0AAN8L9I2_9TELE</name>
<dbReference type="GO" id="GO:0061702">
    <property type="term" value="C:canonical inflammasome complex"/>
    <property type="evidence" value="ECO:0007669"/>
    <property type="project" value="TreeGrafter"/>
</dbReference>
<dbReference type="SUPFAM" id="SSF47986">
    <property type="entry name" value="DEATH domain"/>
    <property type="match status" value="1"/>
</dbReference>
<sequence>MFVLFFIQTKKFDNDKDYENYTTTFAVFLPAKVKKAELTLKKKKNIVWSTLDLLSSLFVNREYPWKGFYRYQAPLPAATPARPPTFSGRDFITKHRIALETRLGLLPPILSHLEDHKVLNAEEREEVVSKSTKTQQNQALLNMVVRKGDEAQKEFYQVLREADHFLVKDMEKKKA</sequence>
<evidence type="ECO:0000256" key="2">
    <source>
        <dbReference type="ARBA" id="ARBA00022490"/>
    </source>
</evidence>
<dbReference type="AlphaFoldDB" id="A0AAN8L9I2"/>
<dbReference type="InterPro" id="IPR051249">
    <property type="entry name" value="NLRP_Inflammasome"/>
</dbReference>
<dbReference type="Pfam" id="PF00619">
    <property type="entry name" value="CARD"/>
    <property type="match status" value="1"/>
</dbReference>
<dbReference type="CDD" id="cd01671">
    <property type="entry name" value="CARD"/>
    <property type="match status" value="1"/>
</dbReference>
<dbReference type="PANTHER" id="PTHR46985:SF4">
    <property type="entry name" value="CASPASE RECRUITMENT DOMAIN-CONTAINING PROTEIN 8"/>
    <property type="match status" value="1"/>
</dbReference>
<evidence type="ECO:0000259" key="6">
    <source>
        <dbReference type="PROSITE" id="PS50209"/>
    </source>
</evidence>
<dbReference type="Gene3D" id="1.10.533.10">
    <property type="entry name" value="Death Domain, Fas"/>
    <property type="match status" value="1"/>
</dbReference>
<comment type="subcellular location">
    <subcellularLocation>
        <location evidence="1">Cytoplasm</location>
        <location evidence="1">Cytosol</location>
    </subcellularLocation>
</comment>
<dbReference type="InterPro" id="IPR001315">
    <property type="entry name" value="CARD"/>
</dbReference>
<feature type="domain" description="CARD" evidence="6">
    <location>
        <begin position="89"/>
        <end position="174"/>
    </location>
</feature>